<dbReference type="SUPFAM" id="SSF53335">
    <property type="entry name" value="S-adenosyl-L-methionine-dependent methyltransferases"/>
    <property type="match status" value="2"/>
</dbReference>
<keyword evidence="6" id="KW-1185">Reference proteome</keyword>
<dbReference type="AlphaFoldDB" id="A0A059JCV7"/>
<organism evidence="5 6">
    <name type="scientific">Trichophyton interdigitale (strain MR816)</name>
    <dbReference type="NCBI Taxonomy" id="1215338"/>
    <lineage>
        <taxon>Eukaryota</taxon>
        <taxon>Fungi</taxon>
        <taxon>Dikarya</taxon>
        <taxon>Ascomycota</taxon>
        <taxon>Pezizomycotina</taxon>
        <taxon>Eurotiomycetes</taxon>
        <taxon>Eurotiomycetidae</taxon>
        <taxon>Onygenales</taxon>
        <taxon>Arthrodermataceae</taxon>
        <taxon>Trichophyton</taxon>
    </lineage>
</organism>
<evidence type="ECO:0000256" key="2">
    <source>
        <dbReference type="ARBA" id="ARBA00022679"/>
    </source>
</evidence>
<evidence type="ECO:0000259" key="4">
    <source>
        <dbReference type="Pfam" id="PF13649"/>
    </source>
</evidence>
<dbReference type="InterPro" id="IPR041698">
    <property type="entry name" value="Methyltransf_25"/>
</dbReference>
<proteinExistence type="predicted"/>
<name>A0A059JCV7_TRIIM</name>
<dbReference type="OrthoDB" id="540004at2759"/>
<evidence type="ECO:0000256" key="1">
    <source>
        <dbReference type="ARBA" id="ARBA00022603"/>
    </source>
</evidence>
<dbReference type="HOGENOM" id="CLU_049332_1_0_1"/>
<dbReference type="GO" id="GO:0032259">
    <property type="term" value="P:methylation"/>
    <property type="evidence" value="ECO:0007669"/>
    <property type="project" value="UniProtKB-KW"/>
</dbReference>
<evidence type="ECO:0000259" key="3">
    <source>
        <dbReference type="Pfam" id="PF08241"/>
    </source>
</evidence>
<dbReference type="OMA" id="CCKFSEW"/>
<protein>
    <recommendedName>
        <fullName evidence="7">Methyltransferase type 11 domain-containing protein</fullName>
    </recommendedName>
</protein>
<dbReference type="Pfam" id="PF13649">
    <property type="entry name" value="Methyltransf_25"/>
    <property type="match status" value="1"/>
</dbReference>
<feature type="domain" description="Methyltransferase type 11" evidence="3">
    <location>
        <begin position="281"/>
        <end position="329"/>
    </location>
</feature>
<gene>
    <name evidence="5" type="ORF">H109_02635</name>
</gene>
<dbReference type="PANTHER" id="PTHR43861">
    <property type="entry name" value="TRANS-ACONITATE 2-METHYLTRANSFERASE-RELATED"/>
    <property type="match status" value="1"/>
</dbReference>
<dbReference type="Pfam" id="PF08241">
    <property type="entry name" value="Methyltransf_11"/>
    <property type="match status" value="1"/>
</dbReference>
<dbReference type="InterPro" id="IPR013216">
    <property type="entry name" value="Methyltransf_11"/>
</dbReference>
<feature type="domain" description="Methyltransferase" evidence="4">
    <location>
        <begin position="43"/>
        <end position="132"/>
    </location>
</feature>
<accession>A0A059JCV7</accession>
<dbReference type="PANTHER" id="PTHR43861:SF1">
    <property type="entry name" value="TRANS-ACONITATE 2-METHYLTRANSFERASE"/>
    <property type="match status" value="1"/>
</dbReference>
<evidence type="ECO:0000313" key="6">
    <source>
        <dbReference type="Proteomes" id="UP000024533"/>
    </source>
</evidence>
<comment type="caution">
    <text evidence="5">The sequence shown here is derived from an EMBL/GenBank/DDBJ whole genome shotgun (WGS) entry which is preliminary data.</text>
</comment>
<dbReference type="Proteomes" id="UP000024533">
    <property type="component" value="Unassembled WGS sequence"/>
</dbReference>
<sequence>MAASAEALFDDLGKRYEDAFADSPNLHKFLELVLKRLPKHSRVLDVGCGTGKPVAHTLASAGHQVQGIDGSQTMVNIASSQVSGEFMKVDMRMYEPGCTFDGVFAILSLFQFSPGEIYSMCCKFSEWLKPGGYLVIGVTPSTDLPPGEYIYDSTWDCTRQMGKPWMNSYTDESFFSEERWKGILRSVGFEMESDSRYSFTPKAPGFNYAEIHYLQLARKVEDQPLLGPYPRPTKDELPSPSRACYSTESLISEQLNALLGSFTKEEVLCLGCIKKDWVSTRPNIRMFDETLEKLPFSAEQFDVVLVSWQLEFAVDMEAALGEILRVTRKTISSRILFIQGAPDNEFIRFLNTTSGLPNVRHQGYLLHFAKEYAARHGFGKATVSHIKAHYAFPDQDISKRCGAAVNLLGGNTASMVDKEELFPRLELHFRGSEHAIGHNMAMLDMRLTAN</sequence>
<reference evidence="5 6" key="1">
    <citation type="submission" date="2014-02" db="EMBL/GenBank/DDBJ databases">
        <title>The Genome Sequence of Trichophyton interdigitale MR816.</title>
        <authorList>
            <consortium name="The Broad Institute Genomics Platform"/>
            <person name="Cuomo C.A."/>
            <person name="White T.C."/>
            <person name="Graser Y."/>
            <person name="Martinez-Rossi N."/>
            <person name="Heitman J."/>
            <person name="Young S.K."/>
            <person name="Zeng Q."/>
            <person name="Gargeya S."/>
            <person name="Abouelleil A."/>
            <person name="Alvarado L."/>
            <person name="Chapman S.B."/>
            <person name="Gainer-Dewar J."/>
            <person name="Goldberg J."/>
            <person name="Griggs A."/>
            <person name="Gujja S."/>
            <person name="Hansen M."/>
            <person name="Howarth C."/>
            <person name="Imamovic A."/>
            <person name="Larimer J."/>
            <person name="Martinez D."/>
            <person name="Murphy C."/>
            <person name="Pearson M.D."/>
            <person name="Persinoti G."/>
            <person name="Poon T."/>
            <person name="Priest M."/>
            <person name="Roberts A.D."/>
            <person name="Saif S."/>
            <person name="Shea T.D."/>
            <person name="Sykes S.N."/>
            <person name="Wortman J."/>
            <person name="Nusbaum C."/>
            <person name="Birren B."/>
        </authorList>
    </citation>
    <scope>NUCLEOTIDE SEQUENCE [LARGE SCALE GENOMIC DNA]</scope>
    <source>
        <strain evidence="5 6">MR816</strain>
    </source>
</reference>
<keyword evidence="1" id="KW-0489">Methyltransferase</keyword>
<dbReference type="EMBL" id="AOKY01000199">
    <property type="protein sequence ID" value="KDB25523.1"/>
    <property type="molecule type" value="Genomic_DNA"/>
</dbReference>
<dbReference type="Gene3D" id="3.40.50.150">
    <property type="entry name" value="Vaccinia Virus protein VP39"/>
    <property type="match status" value="2"/>
</dbReference>
<dbReference type="STRING" id="1215338.A0A059JCV7"/>
<dbReference type="InterPro" id="IPR029063">
    <property type="entry name" value="SAM-dependent_MTases_sf"/>
</dbReference>
<evidence type="ECO:0000313" key="5">
    <source>
        <dbReference type="EMBL" id="KDB25523.1"/>
    </source>
</evidence>
<evidence type="ECO:0008006" key="7">
    <source>
        <dbReference type="Google" id="ProtNLM"/>
    </source>
</evidence>
<dbReference type="CDD" id="cd02440">
    <property type="entry name" value="AdoMet_MTases"/>
    <property type="match status" value="1"/>
</dbReference>
<dbReference type="GO" id="GO:0008757">
    <property type="term" value="F:S-adenosylmethionine-dependent methyltransferase activity"/>
    <property type="evidence" value="ECO:0007669"/>
    <property type="project" value="InterPro"/>
</dbReference>
<keyword evidence="2" id="KW-0808">Transferase</keyword>